<name>A0A1H9L7X8_9ACTN</name>
<protein>
    <submittedName>
        <fullName evidence="2">Dihydrofolate reductase</fullName>
    </submittedName>
</protein>
<dbReference type="Pfam" id="PF01872">
    <property type="entry name" value="RibD_C"/>
    <property type="match status" value="1"/>
</dbReference>
<dbReference type="EMBL" id="FOFA01000008">
    <property type="protein sequence ID" value="SER07546.1"/>
    <property type="molecule type" value="Genomic_DNA"/>
</dbReference>
<evidence type="ECO:0000313" key="3">
    <source>
        <dbReference type="Proteomes" id="UP000198504"/>
    </source>
</evidence>
<dbReference type="GO" id="GO:0009231">
    <property type="term" value="P:riboflavin biosynthetic process"/>
    <property type="evidence" value="ECO:0007669"/>
    <property type="project" value="InterPro"/>
</dbReference>
<dbReference type="AlphaFoldDB" id="A0A1H9L7X8"/>
<gene>
    <name evidence="2" type="ORF">SAMN05421756_108201</name>
</gene>
<dbReference type="InterPro" id="IPR024072">
    <property type="entry name" value="DHFR-like_dom_sf"/>
</dbReference>
<dbReference type="SUPFAM" id="SSF53597">
    <property type="entry name" value="Dihydrofolate reductase-like"/>
    <property type="match status" value="1"/>
</dbReference>
<dbReference type="Gene3D" id="3.40.430.10">
    <property type="entry name" value="Dihydrofolate Reductase, subunit A"/>
    <property type="match status" value="1"/>
</dbReference>
<dbReference type="InterPro" id="IPR002734">
    <property type="entry name" value="RibDG_C"/>
</dbReference>
<dbReference type="InterPro" id="IPR050765">
    <property type="entry name" value="Riboflavin_Biosynth_HTPR"/>
</dbReference>
<dbReference type="RefSeq" id="WP_091184153.1">
    <property type="nucleotide sequence ID" value="NZ_FOFA01000008.1"/>
</dbReference>
<reference evidence="3" key="1">
    <citation type="submission" date="2016-10" db="EMBL/GenBank/DDBJ databases">
        <authorList>
            <person name="Varghese N."/>
            <person name="Submissions S."/>
        </authorList>
    </citation>
    <scope>NUCLEOTIDE SEQUENCE [LARGE SCALE GENOMIC DNA]</scope>
    <source>
        <strain evidence="3">CGMCC 4.6856</strain>
    </source>
</reference>
<dbReference type="PANTHER" id="PTHR38011">
    <property type="entry name" value="DIHYDROFOLATE REDUCTASE FAMILY PROTEIN (AFU_ORTHOLOGUE AFUA_8G06820)"/>
    <property type="match status" value="1"/>
</dbReference>
<dbReference type="Proteomes" id="UP000198504">
    <property type="component" value="Unassembled WGS sequence"/>
</dbReference>
<dbReference type="GO" id="GO:0008703">
    <property type="term" value="F:5-amino-6-(5-phosphoribosylamino)uracil reductase activity"/>
    <property type="evidence" value="ECO:0007669"/>
    <property type="project" value="InterPro"/>
</dbReference>
<evidence type="ECO:0000313" key="2">
    <source>
        <dbReference type="EMBL" id="SER07546.1"/>
    </source>
</evidence>
<keyword evidence="3" id="KW-1185">Reference proteome</keyword>
<accession>A0A1H9L7X8</accession>
<dbReference type="STRING" id="1036181.SAMN05421756_108201"/>
<organism evidence="2 3">
    <name type="scientific">Microlunatus flavus</name>
    <dbReference type="NCBI Taxonomy" id="1036181"/>
    <lineage>
        <taxon>Bacteria</taxon>
        <taxon>Bacillati</taxon>
        <taxon>Actinomycetota</taxon>
        <taxon>Actinomycetes</taxon>
        <taxon>Propionibacteriales</taxon>
        <taxon>Propionibacteriaceae</taxon>
        <taxon>Microlunatus</taxon>
    </lineage>
</organism>
<sequence length="199" mass="21269">MSQTDYDRSEGQSEPPTRKVVGGYFLSLDGVAEAPDQFITAWDDEVDASGAALIANQDTVILGRRTYDEWVTFWPGSDIEPFASFINAVPKYVATSTPLEPAWAESQVIEGNVVELVRHLKSQPGGEIGVHGSISVARTLLGAGLLDELRLVIAPTVAAAGKRLLTDLSAMQLEVLRGTTSPSGYLLVDYRVLPPAAAA</sequence>
<dbReference type="OrthoDB" id="3471498at2"/>
<feature type="domain" description="Bacterial bifunctional deaminase-reductase C-terminal" evidence="1">
    <location>
        <begin position="19"/>
        <end position="176"/>
    </location>
</feature>
<evidence type="ECO:0000259" key="1">
    <source>
        <dbReference type="Pfam" id="PF01872"/>
    </source>
</evidence>
<dbReference type="PANTHER" id="PTHR38011:SF11">
    <property type="entry name" value="2,5-DIAMINO-6-RIBOSYLAMINO-4(3H)-PYRIMIDINONE 5'-PHOSPHATE REDUCTASE"/>
    <property type="match status" value="1"/>
</dbReference>
<proteinExistence type="predicted"/>